<feature type="chain" id="PRO_5045429500" evidence="2">
    <location>
        <begin position="28"/>
        <end position="146"/>
    </location>
</feature>
<feature type="transmembrane region" description="Helical" evidence="1">
    <location>
        <begin position="82"/>
        <end position="104"/>
    </location>
</feature>
<name>A0ABN2DY98_9ACTN</name>
<feature type="transmembrane region" description="Helical" evidence="1">
    <location>
        <begin position="55"/>
        <end position="75"/>
    </location>
</feature>
<organism evidence="3 4">
    <name type="scientific">Kribbella hippodromi</name>
    <dbReference type="NCBI Taxonomy" id="434347"/>
    <lineage>
        <taxon>Bacteria</taxon>
        <taxon>Bacillati</taxon>
        <taxon>Actinomycetota</taxon>
        <taxon>Actinomycetes</taxon>
        <taxon>Propionibacteriales</taxon>
        <taxon>Kribbellaceae</taxon>
        <taxon>Kribbella</taxon>
    </lineage>
</organism>
<protein>
    <submittedName>
        <fullName evidence="3">Uncharacterized protein</fullName>
    </submittedName>
</protein>
<sequence length="146" mass="15319">MRKSLSEKTTPLIAAVLSLTLAAAAIADQSGSQSLYKHATAIYAPYGKTITSATIYGLMYGVAIFNTLLWLLVLALARTPRLIATTTAALAVALTATTALTLLLVTEYGAHPFPPLWGILALLPTAAGAYAVAKLARPRQNQPVAR</sequence>
<feature type="transmembrane region" description="Helical" evidence="1">
    <location>
        <begin position="116"/>
        <end position="136"/>
    </location>
</feature>
<evidence type="ECO:0000313" key="3">
    <source>
        <dbReference type="EMBL" id="GAA1588687.1"/>
    </source>
</evidence>
<proteinExistence type="predicted"/>
<keyword evidence="2" id="KW-0732">Signal</keyword>
<dbReference type="Proteomes" id="UP001501705">
    <property type="component" value="Unassembled WGS sequence"/>
</dbReference>
<evidence type="ECO:0000313" key="4">
    <source>
        <dbReference type="Proteomes" id="UP001501705"/>
    </source>
</evidence>
<keyword evidence="1" id="KW-0812">Transmembrane</keyword>
<comment type="caution">
    <text evidence="3">The sequence shown here is derived from an EMBL/GenBank/DDBJ whole genome shotgun (WGS) entry which is preliminary data.</text>
</comment>
<reference evidence="3 4" key="1">
    <citation type="journal article" date="2019" name="Int. J. Syst. Evol. Microbiol.">
        <title>The Global Catalogue of Microorganisms (GCM) 10K type strain sequencing project: providing services to taxonomists for standard genome sequencing and annotation.</title>
        <authorList>
            <consortium name="The Broad Institute Genomics Platform"/>
            <consortium name="The Broad Institute Genome Sequencing Center for Infectious Disease"/>
            <person name="Wu L."/>
            <person name="Ma J."/>
        </authorList>
    </citation>
    <scope>NUCLEOTIDE SEQUENCE [LARGE SCALE GENOMIC DNA]</scope>
    <source>
        <strain evidence="3 4">JCM 15572</strain>
    </source>
</reference>
<feature type="signal peptide" evidence="2">
    <location>
        <begin position="1"/>
        <end position="27"/>
    </location>
</feature>
<accession>A0ABN2DY98</accession>
<evidence type="ECO:0000256" key="1">
    <source>
        <dbReference type="SAM" id="Phobius"/>
    </source>
</evidence>
<dbReference type="RefSeq" id="WP_344237042.1">
    <property type="nucleotide sequence ID" value="NZ_BAAAPH010000017.1"/>
</dbReference>
<evidence type="ECO:0000256" key="2">
    <source>
        <dbReference type="SAM" id="SignalP"/>
    </source>
</evidence>
<keyword evidence="1" id="KW-0472">Membrane</keyword>
<gene>
    <name evidence="3" type="ORF">GCM10009804_50990</name>
</gene>
<dbReference type="EMBL" id="BAAAPH010000017">
    <property type="protein sequence ID" value="GAA1588687.1"/>
    <property type="molecule type" value="Genomic_DNA"/>
</dbReference>
<keyword evidence="4" id="KW-1185">Reference proteome</keyword>
<keyword evidence="1" id="KW-1133">Transmembrane helix</keyword>